<gene>
    <name evidence="3" type="ORF">FF011L_47690</name>
</gene>
<protein>
    <recommendedName>
        <fullName evidence="5">Carboxypeptidase regulatory-like domain-containing protein</fullName>
    </recommendedName>
</protein>
<feature type="signal peptide" evidence="2">
    <location>
        <begin position="1"/>
        <end position="19"/>
    </location>
</feature>
<evidence type="ECO:0008006" key="5">
    <source>
        <dbReference type="Google" id="ProtNLM"/>
    </source>
</evidence>
<evidence type="ECO:0000313" key="3">
    <source>
        <dbReference type="EMBL" id="QDS95967.1"/>
    </source>
</evidence>
<evidence type="ECO:0000313" key="4">
    <source>
        <dbReference type="Proteomes" id="UP000320672"/>
    </source>
</evidence>
<keyword evidence="4" id="KW-1185">Reference proteome</keyword>
<dbReference type="EMBL" id="CP036262">
    <property type="protein sequence ID" value="QDS95967.1"/>
    <property type="molecule type" value="Genomic_DNA"/>
</dbReference>
<sequence precursor="true">MSRTSFPFALSILLLPACSDPLAPDYGALDLLDVSGTVQMDRAPLPDVMVTFEDPVTGAYSYGTTDSRGRFRLQFNSEVHGTLPGRKLVRIRSAGSETSGEATADEEEQGSSASFTTSETERIPSIYNEKSEWFVIVSDEETHFDLQLKPVF</sequence>
<dbReference type="KEGG" id="rml:FF011L_47690"/>
<evidence type="ECO:0000256" key="2">
    <source>
        <dbReference type="SAM" id="SignalP"/>
    </source>
</evidence>
<feature type="region of interest" description="Disordered" evidence="1">
    <location>
        <begin position="91"/>
        <end position="121"/>
    </location>
</feature>
<organism evidence="3 4">
    <name type="scientific">Roseimaritima multifibrata</name>
    <dbReference type="NCBI Taxonomy" id="1930274"/>
    <lineage>
        <taxon>Bacteria</taxon>
        <taxon>Pseudomonadati</taxon>
        <taxon>Planctomycetota</taxon>
        <taxon>Planctomycetia</taxon>
        <taxon>Pirellulales</taxon>
        <taxon>Pirellulaceae</taxon>
        <taxon>Roseimaritima</taxon>
    </lineage>
</organism>
<keyword evidence="2" id="KW-0732">Signal</keyword>
<proteinExistence type="predicted"/>
<accession>A0A517MME8</accession>
<feature type="chain" id="PRO_5022074290" description="Carboxypeptidase regulatory-like domain-containing protein" evidence="2">
    <location>
        <begin position="20"/>
        <end position="152"/>
    </location>
</feature>
<name>A0A517MME8_9BACT</name>
<dbReference type="Proteomes" id="UP000320672">
    <property type="component" value="Chromosome"/>
</dbReference>
<reference evidence="3 4" key="1">
    <citation type="submission" date="2019-02" db="EMBL/GenBank/DDBJ databases">
        <title>Deep-cultivation of Planctomycetes and their phenomic and genomic characterization uncovers novel biology.</title>
        <authorList>
            <person name="Wiegand S."/>
            <person name="Jogler M."/>
            <person name="Boedeker C."/>
            <person name="Pinto D."/>
            <person name="Vollmers J."/>
            <person name="Rivas-Marin E."/>
            <person name="Kohn T."/>
            <person name="Peeters S.H."/>
            <person name="Heuer A."/>
            <person name="Rast P."/>
            <person name="Oberbeckmann S."/>
            <person name="Bunk B."/>
            <person name="Jeske O."/>
            <person name="Meyerdierks A."/>
            <person name="Storesund J.E."/>
            <person name="Kallscheuer N."/>
            <person name="Luecker S."/>
            <person name="Lage O.M."/>
            <person name="Pohl T."/>
            <person name="Merkel B.J."/>
            <person name="Hornburger P."/>
            <person name="Mueller R.-W."/>
            <person name="Bruemmer F."/>
            <person name="Labrenz M."/>
            <person name="Spormann A.M."/>
            <person name="Op den Camp H."/>
            <person name="Overmann J."/>
            <person name="Amann R."/>
            <person name="Jetten M.S.M."/>
            <person name="Mascher T."/>
            <person name="Medema M.H."/>
            <person name="Devos D.P."/>
            <person name="Kaster A.-K."/>
            <person name="Ovreas L."/>
            <person name="Rohde M."/>
            <person name="Galperin M.Y."/>
            <person name="Jogler C."/>
        </authorList>
    </citation>
    <scope>NUCLEOTIDE SEQUENCE [LARGE SCALE GENOMIC DNA]</scope>
    <source>
        <strain evidence="3 4">FF011L</strain>
    </source>
</reference>
<dbReference type="RefSeq" id="WP_145354178.1">
    <property type="nucleotide sequence ID" value="NZ_CP036262.1"/>
</dbReference>
<dbReference type="OrthoDB" id="286727at2"/>
<evidence type="ECO:0000256" key="1">
    <source>
        <dbReference type="SAM" id="MobiDB-lite"/>
    </source>
</evidence>
<dbReference type="AlphaFoldDB" id="A0A517MME8"/>